<proteinExistence type="predicted"/>
<evidence type="ECO:0000256" key="1">
    <source>
        <dbReference type="SAM" id="Phobius"/>
    </source>
</evidence>
<dbReference type="Proteomes" id="UP001301140">
    <property type="component" value="Unassembled WGS sequence"/>
</dbReference>
<gene>
    <name evidence="2" type="ORF">PZ740_00520</name>
</gene>
<organism evidence="2 3">
    <name type="scientific">Marinimicrococcus flavescens</name>
    <dbReference type="NCBI Taxonomy" id="3031815"/>
    <lineage>
        <taxon>Bacteria</taxon>
        <taxon>Pseudomonadati</taxon>
        <taxon>Pseudomonadota</taxon>
        <taxon>Alphaproteobacteria</taxon>
        <taxon>Geminicoccales</taxon>
        <taxon>Geminicoccaceae</taxon>
        <taxon>Marinimicrococcus</taxon>
    </lineage>
</organism>
<feature type="transmembrane region" description="Helical" evidence="1">
    <location>
        <begin position="83"/>
        <end position="100"/>
    </location>
</feature>
<evidence type="ECO:0000313" key="3">
    <source>
        <dbReference type="Proteomes" id="UP001301140"/>
    </source>
</evidence>
<protein>
    <submittedName>
        <fullName evidence="2">Uncharacterized protein</fullName>
    </submittedName>
</protein>
<dbReference type="AlphaFoldDB" id="A0AAP3XPB6"/>
<feature type="transmembrane region" description="Helical" evidence="1">
    <location>
        <begin position="6"/>
        <end position="25"/>
    </location>
</feature>
<sequence>MLDLPWLAALGALAVIVSEGASAWLRGGPRQLVWPPFVRGWEVACALRLAAAPWIALFVVSLANLLALLIEEVEGGLPSLAEVWLWLAAASVAAMIGPFMHRRSRRVAALSLCLLAALWAALASHGAPAALLLPGLVFLLWALNGLRAALVDASIG</sequence>
<comment type="caution">
    <text evidence="2">The sequence shown here is derived from an EMBL/GenBank/DDBJ whole genome shotgun (WGS) entry which is preliminary data.</text>
</comment>
<feature type="transmembrane region" description="Helical" evidence="1">
    <location>
        <begin position="46"/>
        <end position="71"/>
    </location>
</feature>
<dbReference type="EMBL" id="JARGEQ010000001">
    <property type="protein sequence ID" value="MDF1584864.1"/>
    <property type="molecule type" value="Genomic_DNA"/>
</dbReference>
<keyword evidence="3" id="KW-1185">Reference proteome</keyword>
<evidence type="ECO:0000313" key="2">
    <source>
        <dbReference type="EMBL" id="MDF1584864.1"/>
    </source>
</evidence>
<keyword evidence="1" id="KW-1133">Transmembrane helix</keyword>
<reference evidence="2 3" key="1">
    <citation type="submission" date="2023-03" db="EMBL/GenBank/DDBJ databases">
        <title>YIM 152171 draft genome.</title>
        <authorList>
            <person name="Yang Z."/>
        </authorList>
    </citation>
    <scope>NUCLEOTIDE SEQUENCE [LARGE SCALE GENOMIC DNA]</scope>
    <source>
        <strain evidence="2 3">YIM 152171</strain>
    </source>
</reference>
<feature type="transmembrane region" description="Helical" evidence="1">
    <location>
        <begin position="107"/>
        <end position="125"/>
    </location>
</feature>
<keyword evidence="1" id="KW-0812">Transmembrane</keyword>
<feature type="transmembrane region" description="Helical" evidence="1">
    <location>
        <begin position="131"/>
        <end position="150"/>
    </location>
</feature>
<accession>A0AAP3XPB6</accession>
<name>A0AAP3XPB6_9PROT</name>
<dbReference type="RefSeq" id="WP_327787270.1">
    <property type="nucleotide sequence ID" value="NZ_JARGEQ010000001.1"/>
</dbReference>
<keyword evidence="1" id="KW-0472">Membrane</keyword>